<name>A0AAV3TAS5_9EURY</name>
<comment type="caution">
    <text evidence="1">The sequence shown here is derived from an EMBL/GenBank/DDBJ whole genome shotgun (WGS) entry which is preliminary data.</text>
</comment>
<dbReference type="PROSITE" id="PS51257">
    <property type="entry name" value="PROKAR_LIPOPROTEIN"/>
    <property type="match status" value="1"/>
</dbReference>
<reference evidence="1 2" key="1">
    <citation type="journal article" date="2019" name="Int. J. Syst. Evol. Microbiol.">
        <title>The Global Catalogue of Microorganisms (GCM) 10K type strain sequencing project: providing services to taxonomists for standard genome sequencing and annotation.</title>
        <authorList>
            <consortium name="The Broad Institute Genomics Platform"/>
            <consortium name="The Broad Institute Genome Sequencing Center for Infectious Disease"/>
            <person name="Wu L."/>
            <person name="Ma J."/>
        </authorList>
    </citation>
    <scope>NUCLEOTIDE SEQUENCE [LARGE SCALE GENOMIC DNA]</scope>
    <source>
        <strain evidence="1 2">JCM 16328</strain>
    </source>
</reference>
<proteinExistence type="predicted"/>
<dbReference type="AlphaFoldDB" id="A0AAV3TAS5"/>
<dbReference type="Proteomes" id="UP001500420">
    <property type="component" value="Unassembled WGS sequence"/>
</dbReference>
<evidence type="ECO:0000313" key="1">
    <source>
        <dbReference type="EMBL" id="GAA0674438.1"/>
    </source>
</evidence>
<dbReference type="EMBL" id="BAAADV010000004">
    <property type="protein sequence ID" value="GAA0674438.1"/>
    <property type="molecule type" value="Genomic_DNA"/>
</dbReference>
<protein>
    <submittedName>
        <fullName evidence="1">Uncharacterized protein</fullName>
    </submittedName>
</protein>
<dbReference type="RefSeq" id="WP_343774094.1">
    <property type="nucleotide sequence ID" value="NZ_BAAADV010000004.1"/>
</dbReference>
<organism evidence="1 2">
    <name type="scientific">Natronoarchaeum mannanilyticum</name>
    <dbReference type="NCBI Taxonomy" id="926360"/>
    <lineage>
        <taxon>Archaea</taxon>
        <taxon>Methanobacteriati</taxon>
        <taxon>Methanobacteriota</taxon>
        <taxon>Stenosarchaea group</taxon>
        <taxon>Halobacteria</taxon>
        <taxon>Halobacteriales</taxon>
        <taxon>Natronoarchaeaceae</taxon>
    </lineage>
</organism>
<gene>
    <name evidence="1" type="ORF">GCM10009020_22280</name>
</gene>
<keyword evidence="2" id="KW-1185">Reference proteome</keyword>
<evidence type="ECO:0000313" key="2">
    <source>
        <dbReference type="Proteomes" id="UP001500420"/>
    </source>
</evidence>
<accession>A0AAV3TAS5</accession>
<sequence>MGDSISRRAVLAASAAGASALAGCGGQGGNGGNGGGGDDAPLLSTLRLANSTDQALTVHLVVERNDDFVHWSTQRLGPQNGGADAAPAETTVERTWSDDTGEFVINARLDQRSEGRTVDLSELSGDPNCWGIELEVTRNGDFNVWTTEDPEGCPIGGGNGNNES</sequence>